<dbReference type="SUPFAM" id="SSF56112">
    <property type="entry name" value="Protein kinase-like (PK-like)"/>
    <property type="match status" value="1"/>
</dbReference>
<dbReference type="Pfam" id="PF01636">
    <property type="entry name" value="APH"/>
    <property type="match status" value="1"/>
</dbReference>
<proteinExistence type="predicted"/>
<feature type="domain" description="Aminoglycoside phosphotransferase" evidence="1">
    <location>
        <begin position="40"/>
        <end position="99"/>
    </location>
</feature>
<name>A0A3S0TXA5_9BACI</name>
<dbReference type="OrthoDB" id="9800774at2"/>
<sequence>MLYQLHSNSWDSCINLKNPYHFFWEEETMGRVQQFLPLELTDILSFLQEQAKVLFRPLCCISGDPNPTNWGVRNNGDLVLFDFERIGYGNPAIDLAITMPGFGSQDGSLEYL</sequence>
<evidence type="ECO:0000259" key="1">
    <source>
        <dbReference type="Pfam" id="PF01636"/>
    </source>
</evidence>
<evidence type="ECO:0000313" key="3">
    <source>
        <dbReference type="Proteomes" id="UP000267430"/>
    </source>
</evidence>
<reference evidence="2 3" key="1">
    <citation type="submission" date="2018-12" db="EMBL/GenBank/DDBJ databases">
        <title>Bacillus chawlae sp. nov., Bacillus glennii sp. nov., and Bacillus saganii sp. nov. Isolated from the Vehicle Assembly Building at Kennedy Space Center where the Viking Spacecraft were Assembled.</title>
        <authorList>
            <person name="Seuylemezian A."/>
            <person name="Vaishampayan P."/>
        </authorList>
    </citation>
    <scope>NUCLEOTIDE SEQUENCE [LARGE SCALE GENOMIC DNA]</scope>
    <source>
        <strain evidence="2 3">L5</strain>
    </source>
</reference>
<evidence type="ECO:0000313" key="2">
    <source>
        <dbReference type="EMBL" id="RUQ25533.1"/>
    </source>
</evidence>
<dbReference type="AlphaFoldDB" id="A0A3S0TXA5"/>
<organism evidence="2 3">
    <name type="scientific">Peribacillus cavernae</name>
    <dbReference type="NCBI Taxonomy" id="1674310"/>
    <lineage>
        <taxon>Bacteria</taxon>
        <taxon>Bacillati</taxon>
        <taxon>Bacillota</taxon>
        <taxon>Bacilli</taxon>
        <taxon>Bacillales</taxon>
        <taxon>Bacillaceae</taxon>
        <taxon>Peribacillus</taxon>
    </lineage>
</organism>
<accession>A0A3S0TXA5</accession>
<dbReference type="Gene3D" id="3.90.1200.10">
    <property type="match status" value="1"/>
</dbReference>
<dbReference type="InterPro" id="IPR011009">
    <property type="entry name" value="Kinase-like_dom_sf"/>
</dbReference>
<dbReference type="RefSeq" id="WP_126866941.1">
    <property type="nucleotide sequence ID" value="NZ_JAUSTX010000017.1"/>
</dbReference>
<gene>
    <name evidence="2" type="ORF">ELQ35_19985</name>
</gene>
<dbReference type="Proteomes" id="UP000267430">
    <property type="component" value="Unassembled WGS sequence"/>
</dbReference>
<dbReference type="EMBL" id="RYZZ01000040">
    <property type="protein sequence ID" value="RUQ25533.1"/>
    <property type="molecule type" value="Genomic_DNA"/>
</dbReference>
<dbReference type="InterPro" id="IPR002575">
    <property type="entry name" value="Aminoglycoside_PTrfase"/>
</dbReference>
<comment type="caution">
    <text evidence="2">The sequence shown here is derived from an EMBL/GenBank/DDBJ whole genome shotgun (WGS) entry which is preliminary data.</text>
</comment>
<protein>
    <recommendedName>
        <fullName evidence="1">Aminoglycoside phosphotransferase domain-containing protein</fullName>
    </recommendedName>
</protein>
<keyword evidence="3" id="KW-1185">Reference proteome</keyword>